<dbReference type="EMBL" id="BAVS01000006">
    <property type="protein sequence ID" value="GAE92708.1"/>
    <property type="molecule type" value="Genomic_DNA"/>
</dbReference>
<evidence type="ECO:0000313" key="2">
    <source>
        <dbReference type="Proteomes" id="UP000019102"/>
    </source>
</evidence>
<dbReference type="STRING" id="1298598.JCM21714_1719"/>
<name>W4VIR4_9BACI</name>
<dbReference type="Proteomes" id="UP000019102">
    <property type="component" value="Unassembled WGS sequence"/>
</dbReference>
<evidence type="ECO:0000313" key="1">
    <source>
        <dbReference type="EMBL" id="GAE92708.1"/>
    </source>
</evidence>
<comment type="caution">
    <text evidence="1">The sequence shown here is derived from an EMBL/GenBank/DDBJ whole genome shotgun (WGS) entry which is preliminary data.</text>
</comment>
<dbReference type="InterPro" id="IPR036187">
    <property type="entry name" value="DNA_mismatch_repair_MutS_sf"/>
</dbReference>
<dbReference type="eggNOG" id="COG1193">
    <property type="taxonomic scope" value="Bacteria"/>
</dbReference>
<organism evidence="1 2">
    <name type="scientific">Gracilibacillus boraciitolerans JCM 21714</name>
    <dbReference type="NCBI Taxonomy" id="1298598"/>
    <lineage>
        <taxon>Bacteria</taxon>
        <taxon>Bacillati</taxon>
        <taxon>Bacillota</taxon>
        <taxon>Bacilli</taxon>
        <taxon>Bacillales</taxon>
        <taxon>Bacillaceae</taxon>
        <taxon>Gracilibacillus</taxon>
    </lineage>
</organism>
<dbReference type="AlphaFoldDB" id="W4VIR4"/>
<reference evidence="1 2" key="1">
    <citation type="journal article" date="2014" name="Genome Announc.">
        <title>Draft Genome Sequence of the Boron-Tolerant and Moderately Halotolerant Bacterium Gracilibacillus boraciitolerans JCM 21714T.</title>
        <authorList>
            <person name="Ahmed I."/>
            <person name="Oshima K."/>
            <person name="Suda W."/>
            <person name="Kitamura K."/>
            <person name="Iida T."/>
            <person name="Ohmori Y."/>
            <person name="Fujiwara T."/>
            <person name="Hattori M."/>
            <person name="Ohkuma M."/>
        </authorList>
    </citation>
    <scope>NUCLEOTIDE SEQUENCE [LARGE SCALE GENOMIC DNA]</scope>
    <source>
        <strain evidence="1 2">JCM 21714</strain>
    </source>
</reference>
<accession>W4VIR4</accession>
<gene>
    <name evidence="1" type="ORF">JCM21714_1719</name>
</gene>
<protein>
    <submittedName>
        <fullName evidence="1">Recombination inhibitory protein MutS2</fullName>
    </submittedName>
</protein>
<keyword evidence="2" id="KW-1185">Reference proteome</keyword>
<proteinExistence type="predicted"/>
<dbReference type="SUPFAM" id="SSF48334">
    <property type="entry name" value="DNA repair protein MutS, domain III"/>
    <property type="match status" value="1"/>
</dbReference>
<sequence length="169" mass="19052">MNQRILHVLEFHKIKEQLVEKAASSLGVEKARMLKPSTDLEQVNSWQDETDEAFHVIRLKGNVPLGGISDIKPSIKRAVIGGILSTHECLDVASTINGGKQLKLFIDKLEDIKLPIVQALADEIVPLNELEREIKSCIDDHGHMMMVLQINYEVYVLRSVLTKIRCETD</sequence>